<keyword evidence="2" id="KW-1185">Reference proteome</keyword>
<dbReference type="Proteomes" id="UP000060487">
    <property type="component" value="Unassembled WGS sequence"/>
</dbReference>
<evidence type="ECO:0000313" key="1">
    <source>
        <dbReference type="EMBL" id="KWT86806.1"/>
    </source>
</evidence>
<dbReference type="RefSeq" id="WP_085052150.1">
    <property type="nucleotide sequence ID" value="NZ_LNQR01000056.1"/>
</dbReference>
<reference evidence="1 2" key="1">
    <citation type="submission" date="2015-11" db="EMBL/GenBank/DDBJ databases">
        <authorList>
            <person name="Lin W."/>
        </authorList>
    </citation>
    <scope>NUCLEOTIDE SEQUENCE [LARGE SCALE GENOMIC DNA]</scope>
    <source>
        <strain evidence="1 2">HCH-1</strain>
    </source>
</reference>
<dbReference type="EMBL" id="LNQR01000056">
    <property type="protein sequence ID" value="KWT86806.1"/>
    <property type="molecule type" value="Genomic_DNA"/>
</dbReference>
<protein>
    <submittedName>
        <fullName evidence="1">Uncharacterized protein</fullName>
    </submittedName>
</protein>
<proteinExistence type="predicted"/>
<evidence type="ECO:0000313" key="2">
    <source>
        <dbReference type="Proteomes" id="UP000060487"/>
    </source>
</evidence>
<gene>
    <name evidence="1" type="ORF">ASN18_1529</name>
</gene>
<comment type="caution">
    <text evidence="1">The sequence shown here is derived from an EMBL/GenBank/DDBJ whole genome shotgun (WGS) entry which is preliminary data.</text>
</comment>
<name>A0ABR5SFS9_9BACT</name>
<accession>A0ABR5SFS9</accession>
<organism evidence="1 2">
    <name type="scientific">Candidatus Magnetominusculus xianensis</name>
    <dbReference type="NCBI Taxonomy" id="1748249"/>
    <lineage>
        <taxon>Bacteria</taxon>
        <taxon>Pseudomonadati</taxon>
        <taxon>Nitrospirota</taxon>
        <taxon>Nitrospiria</taxon>
        <taxon>Nitrospirales</taxon>
        <taxon>Nitrospiraceae</taxon>
        <taxon>Candidatus Magnetominusculus</taxon>
    </lineage>
</organism>
<sequence>MLTINKSDIVDGLLLGLMADMHVVKDKLVYFENKYHVSYEVFEQTVKNQEEDYKQWDDYIEWKAYRHLFEDISRKISDVKNADFEVT</sequence>